<dbReference type="RefSeq" id="WP_077399641.1">
    <property type="nucleotide sequence ID" value="NZ_CP019650.1"/>
</dbReference>
<dbReference type="KEGG" id="maga:Mag101_01220"/>
<reference evidence="1" key="1">
    <citation type="submission" date="2017-02" db="EMBL/GenBank/DDBJ databases">
        <title>Genome of Microbulbifer agarilyticus GP101.</title>
        <authorList>
            <person name="Jung J."/>
            <person name="Bae S.S."/>
            <person name="Baek K."/>
        </authorList>
    </citation>
    <scope>NUCLEOTIDE SEQUENCE [LARGE SCALE GENOMIC DNA]</scope>
    <source>
        <strain evidence="1">GP101</strain>
    </source>
</reference>
<keyword evidence="2" id="KW-1185">Reference proteome</keyword>
<dbReference type="AlphaFoldDB" id="A0A1Q2M183"/>
<dbReference type="OrthoDB" id="7067027at2"/>
<accession>A0A1Q2M183</accession>
<sequence>MNIDKLAKIKNLNTREQNEISKFNIAKTAKLFLDTEIFPDAIRCWLKSNNFSKENSILVEFGQGPICCDSTFSGTLLSMELEFWEFEIEIDAKSGNIVEVYDWRNITKEISVTEHAKGVGKSWGFLCIQVLREHLQSG</sequence>
<evidence type="ECO:0000313" key="2">
    <source>
        <dbReference type="Proteomes" id="UP000188219"/>
    </source>
</evidence>
<organism evidence="1 2">
    <name type="scientific">Microbulbifer agarilyticus</name>
    <dbReference type="NCBI Taxonomy" id="260552"/>
    <lineage>
        <taxon>Bacteria</taxon>
        <taxon>Pseudomonadati</taxon>
        <taxon>Pseudomonadota</taxon>
        <taxon>Gammaproteobacteria</taxon>
        <taxon>Cellvibrionales</taxon>
        <taxon>Microbulbiferaceae</taxon>
        <taxon>Microbulbifer</taxon>
    </lineage>
</organism>
<protein>
    <submittedName>
        <fullName evidence="1">Uncharacterized protein</fullName>
    </submittedName>
</protein>
<proteinExistence type="predicted"/>
<dbReference type="EMBL" id="CP019650">
    <property type="protein sequence ID" value="AQQ66419.1"/>
    <property type="molecule type" value="Genomic_DNA"/>
</dbReference>
<gene>
    <name evidence="1" type="ORF">Mag101_01220</name>
</gene>
<name>A0A1Q2M183_9GAMM</name>
<evidence type="ECO:0000313" key="1">
    <source>
        <dbReference type="EMBL" id="AQQ66419.1"/>
    </source>
</evidence>
<dbReference type="Proteomes" id="UP000188219">
    <property type="component" value="Chromosome"/>
</dbReference>